<comment type="caution">
    <text evidence="14">The sequence shown here is derived from an EMBL/GenBank/DDBJ whole genome shotgun (WGS) entry which is preliminary data.</text>
</comment>
<dbReference type="Proteomes" id="UP001269375">
    <property type="component" value="Unassembled WGS sequence"/>
</dbReference>
<dbReference type="InterPro" id="IPR001173">
    <property type="entry name" value="Glyco_trans_2-like"/>
</dbReference>
<evidence type="ECO:0000256" key="4">
    <source>
        <dbReference type="ARBA" id="ARBA00020585"/>
    </source>
</evidence>
<dbReference type="PANTHER" id="PTHR43867:SF5">
    <property type="entry name" value="GLUCANS BIOSYNTHESIS GLUCOSYLTRANSFERASE H"/>
    <property type="match status" value="1"/>
</dbReference>
<keyword evidence="5 12" id="KW-1003">Cell membrane</keyword>
<evidence type="ECO:0000256" key="6">
    <source>
        <dbReference type="ARBA" id="ARBA00022519"/>
    </source>
</evidence>
<feature type="transmembrane region" description="Helical" evidence="12">
    <location>
        <begin position="676"/>
        <end position="702"/>
    </location>
</feature>
<feature type="transmembrane region" description="Helical" evidence="12">
    <location>
        <begin position="188"/>
        <end position="213"/>
    </location>
</feature>
<dbReference type="EMBL" id="JARWAO010000006">
    <property type="protein sequence ID" value="MDR5896734.1"/>
    <property type="molecule type" value="Genomic_DNA"/>
</dbReference>
<dbReference type="EC" id="2.4.1.-" evidence="12"/>
<keyword evidence="15" id="KW-1185">Reference proteome</keyword>
<evidence type="ECO:0000256" key="10">
    <source>
        <dbReference type="ARBA" id="ARBA00022989"/>
    </source>
</evidence>
<keyword evidence="10 12" id="KW-1133">Transmembrane helix</keyword>
<dbReference type="NCBIfam" id="NF003962">
    <property type="entry name" value="PRK05454.2-5"/>
    <property type="match status" value="1"/>
</dbReference>
<sequence>MSDNVSDISLAQDYLERLALETSEPKERRKLLSGSSSDLTLSQLHRYLGTTGDAAEPGQDPASLSVLRRLELAYGSSPLAPPAVLGHDPKGRVRIATAPPVSRASMAPKPWTTSPFKRMSKSIKLKRGEIKPWQRKQQAPDAPKRYHWQKVGTARRWTLAVLTVAQSAMAVMYMTSILPYKGTTPLEIAILVLFALLFAWVSSGFWTALMGFFQLLKGRDRYSITASATPDADIADSARTALVMPICNEDVDRVFAGLKATYESVQKTGQGHLFDFYVLSDTYDPELCLAEQHAWMRLCREVDGFGRIFYRRRRRRVKRKSGNIDDFCRRWGSLYRYMLVLDADSVMTGHCLKRLVQLMEANPDAGIIQSAPVAAGSNNLYSRLQQFATSVYGPLFTAGLHFWQLGESHYWGHNAIIRVEPFMYYCSLAPLPGKGALAGEILSHDFVEAALMRRAGWGVWIAYDLPGSYEEMPPSLLEELQRDRRWCHGNLMNFRLFMVRGMHPVHRAVFLTGVMSYLSAPLWFLFLVLSTVMLGIHTMSEPVYFPEPGMLHPQWPEWHPGKAVALFSTTLTLLFLPKILSIILLWVKGAKLYGGRARLGLSMVLESLFSMMLAPVRMLFHTRFVLAALLGIQIKWKSPSRDSSETPWREAVVRHGPQTVLGLVWTAGVWYLDPRFLWWLAPIVGALILSIPVSVISSKVGLGIKSRRKRLFLIPEEAKPARELRATKRYVRHAEALRETPRFIDAVVDPVENAFACAMGVARHGESYALERSRKRYLEEVLEHGPHGVPNALKLQLIDDPILLSRLHYTVWQERERYPEWIDNTYVHRPPPRFV</sequence>
<accession>A0ABU1GXF7</accession>
<comment type="function">
    <text evidence="12">Involved in the biosynthesis of osmoregulated periplasmic glucans (OPGs).</text>
</comment>
<evidence type="ECO:0000256" key="5">
    <source>
        <dbReference type="ARBA" id="ARBA00022475"/>
    </source>
</evidence>
<evidence type="ECO:0000313" key="15">
    <source>
        <dbReference type="Proteomes" id="UP001269375"/>
    </source>
</evidence>
<dbReference type="InterPro" id="IPR050321">
    <property type="entry name" value="Glycosyltr_2/OpgH_subfam"/>
</dbReference>
<feature type="transmembrane region" description="Helical" evidence="12">
    <location>
        <begin position="508"/>
        <end position="536"/>
    </location>
</feature>
<dbReference type="Pfam" id="PF13632">
    <property type="entry name" value="Glyco_trans_2_3"/>
    <property type="match status" value="1"/>
</dbReference>
<comment type="subcellular location">
    <subcellularLocation>
        <location evidence="1">Cell inner membrane</location>
        <topology evidence="1">Multi-pass membrane protein</topology>
    </subcellularLocation>
    <subcellularLocation>
        <location evidence="12">Cell membrane</location>
        <topology evidence="12">Multi-pass membrane protein</topology>
    </subcellularLocation>
</comment>
<dbReference type="CDD" id="cd04191">
    <property type="entry name" value="Glucan_BSP_MdoH"/>
    <property type="match status" value="1"/>
</dbReference>
<evidence type="ECO:0000259" key="13">
    <source>
        <dbReference type="Pfam" id="PF13632"/>
    </source>
</evidence>
<keyword evidence="6" id="KW-0997">Cell inner membrane</keyword>
<organism evidence="14 15">
    <name type="scientific">Larsenimonas suaedae</name>
    <dbReference type="NCBI Taxonomy" id="1851019"/>
    <lineage>
        <taxon>Bacteria</taxon>
        <taxon>Pseudomonadati</taxon>
        <taxon>Pseudomonadota</taxon>
        <taxon>Gammaproteobacteria</taxon>
        <taxon>Oceanospirillales</taxon>
        <taxon>Halomonadaceae</taxon>
        <taxon>Larsenimonas</taxon>
    </lineage>
</organism>
<evidence type="ECO:0000256" key="2">
    <source>
        <dbReference type="ARBA" id="ARBA00005001"/>
    </source>
</evidence>
<evidence type="ECO:0000256" key="11">
    <source>
        <dbReference type="ARBA" id="ARBA00023136"/>
    </source>
</evidence>
<dbReference type="RefSeq" id="WP_251590204.1">
    <property type="nucleotide sequence ID" value="NZ_JAMLJI010000001.1"/>
</dbReference>
<evidence type="ECO:0000256" key="12">
    <source>
        <dbReference type="HAMAP-Rule" id="MF_01072"/>
    </source>
</evidence>
<name>A0ABU1GXF7_9GAMM</name>
<protein>
    <recommendedName>
        <fullName evidence="4 12">Glucans biosynthesis glucosyltransferase H</fullName>
        <ecNumber evidence="12">2.4.1.-</ecNumber>
    </recommendedName>
</protein>
<feature type="transmembrane region" description="Helical" evidence="12">
    <location>
        <begin position="563"/>
        <end position="587"/>
    </location>
</feature>
<dbReference type="SUPFAM" id="SSF53448">
    <property type="entry name" value="Nucleotide-diphospho-sugar transferases"/>
    <property type="match status" value="1"/>
</dbReference>
<comment type="pathway">
    <text evidence="2 12">Glycan metabolism; osmoregulated periplasmic glucan (OPG) biosynthesis.</text>
</comment>
<reference evidence="14 15" key="1">
    <citation type="submission" date="2023-04" db="EMBL/GenBank/DDBJ databases">
        <title>A long-awaited taxogenomic arrangement of the family Halomonadaceae.</title>
        <authorList>
            <person name="De La Haba R."/>
            <person name="Chuvochina M."/>
            <person name="Wittouck S."/>
            <person name="Arahal D.R."/>
            <person name="Sanchez-Porro C."/>
            <person name="Hugenholtz P."/>
            <person name="Ventosa A."/>
        </authorList>
    </citation>
    <scope>NUCLEOTIDE SEQUENCE [LARGE SCALE GENOMIC DNA]</scope>
    <source>
        <strain evidence="14 15">DSM 22428</strain>
    </source>
</reference>
<evidence type="ECO:0000256" key="8">
    <source>
        <dbReference type="ARBA" id="ARBA00022679"/>
    </source>
</evidence>
<dbReference type="PANTHER" id="PTHR43867">
    <property type="entry name" value="CELLULOSE SYNTHASE CATALYTIC SUBUNIT A [UDP-FORMING]"/>
    <property type="match status" value="1"/>
</dbReference>
<keyword evidence="11 12" id="KW-0472">Membrane</keyword>
<comment type="similarity">
    <text evidence="3 12">Belongs to the glycosyltransferase 2 family. OpgH subfamily.</text>
</comment>
<dbReference type="GO" id="GO:0016757">
    <property type="term" value="F:glycosyltransferase activity"/>
    <property type="evidence" value="ECO:0007669"/>
    <property type="project" value="UniProtKB-KW"/>
</dbReference>
<feature type="transmembrane region" description="Helical" evidence="12">
    <location>
        <begin position="157"/>
        <end position="176"/>
    </location>
</feature>
<proteinExistence type="inferred from homology"/>
<dbReference type="InterPro" id="IPR023725">
    <property type="entry name" value="Glucans_biosynth_gluTrFase_H"/>
</dbReference>
<dbReference type="NCBIfam" id="NF003958">
    <property type="entry name" value="PRK05454.2-1"/>
    <property type="match status" value="1"/>
</dbReference>
<dbReference type="InterPro" id="IPR029044">
    <property type="entry name" value="Nucleotide-diphossugar_trans"/>
</dbReference>
<evidence type="ECO:0000256" key="3">
    <source>
        <dbReference type="ARBA" id="ARBA00009337"/>
    </source>
</evidence>
<keyword evidence="7 12" id="KW-0328">Glycosyltransferase</keyword>
<dbReference type="NCBIfam" id="NF003955">
    <property type="entry name" value="PRK05454.1-1"/>
    <property type="match status" value="1"/>
</dbReference>
<gene>
    <name evidence="14" type="primary">mdoH</name>
    <name evidence="12" type="synonym">opgH</name>
    <name evidence="14" type="ORF">QC825_11675</name>
</gene>
<keyword evidence="8 12" id="KW-0808">Transferase</keyword>
<dbReference type="Gene3D" id="3.90.550.10">
    <property type="entry name" value="Spore Coat Polysaccharide Biosynthesis Protein SpsA, Chain A"/>
    <property type="match status" value="1"/>
</dbReference>
<evidence type="ECO:0000256" key="7">
    <source>
        <dbReference type="ARBA" id="ARBA00022676"/>
    </source>
</evidence>
<evidence type="ECO:0000256" key="9">
    <source>
        <dbReference type="ARBA" id="ARBA00022692"/>
    </source>
</evidence>
<dbReference type="HAMAP" id="MF_01072">
    <property type="entry name" value="MdoH_OpgH"/>
    <property type="match status" value="1"/>
</dbReference>
<evidence type="ECO:0000313" key="14">
    <source>
        <dbReference type="EMBL" id="MDR5896734.1"/>
    </source>
</evidence>
<feature type="transmembrane region" description="Helical" evidence="12">
    <location>
        <begin position="599"/>
        <end position="620"/>
    </location>
</feature>
<keyword evidence="9 12" id="KW-0812">Transmembrane</keyword>
<evidence type="ECO:0000256" key="1">
    <source>
        <dbReference type="ARBA" id="ARBA00004429"/>
    </source>
</evidence>
<feature type="domain" description="Glycosyltransferase 2-like" evidence="13">
    <location>
        <begin position="339"/>
        <end position="546"/>
    </location>
</feature>